<gene>
    <name evidence="1" type="ORF">EGC82_12840</name>
</gene>
<reference evidence="2" key="1">
    <citation type="submission" date="2018-11" db="EMBL/GenBank/DDBJ databases">
        <title>Shewanella sp. M2.</title>
        <authorList>
            <person name="Hwang Y.J."/>
            <person name="Hwang C.Y."/>
        </authorList>
    </citation>
    <scope>NUCLEOTIDE SEQUENCE [LARGE SCALE GENOMIC DNA]</scope>
    <source>
        <strain evidence="2">LMG 19866</strain>
    </source>
</reference>
<accession>A0A3G8LXY7</accession>
<protein>
    <submittedName>
        <fullName evidence="1">Uncharacterized protein</fullName>
    </submittedName>
</protein>
<dbReference type="Proteomes" id="UP000278035">
    <property type="component" value="Chromosome"/>
</dbReference>
<organism evidence="1 2">
    <name type="scientific">Shewanella livingstonensis</name>
    <dbReference type="NCBI Taxonomy" id="150120"/>
    <lineage>
        <taxon>Bacteria</taxon>
        <taxon>Pseudomonadati</taxon>
        <taxon>Pseudomonadota</taxon>
        <taxon>Gammaproteobacteria</taxon>
        <taxon>Alteromonadales</taxon>
        <taxon>Shewanellaceae</taxon>
        <taxon>Shewanella</taxon>
    </lineage>
</organism>
<evidence type="ECO:0000313" key="1">
    <source>
        <dbReference type="EMBL" id="AZG73568.1"/>
    </source>
</evidence>
<proteinExistence type="predicted"/>
<dbReference type="AlphaFoldDB" id="A0A3G8LXY7"/>
<evidence type="ECO:0000313" key="2">
    <source>
        <dbReference type="Proteomes" id="UP000278035"/>
    </source>
</evidence>
<keyword evidence="2" id="KW-1185">Reference proteome</keyword>
<dbReference type="EMBL" id="CP034015">
    <property type="protein sequence ID" value="AZG73568.1"/>
    <property type="molecule type" value="Genomic_DNA"/>
</dbReference>
<dbReference type="KEGG" id="slj:EGC82_12840"/>
<sequence length="219" mass="25033">MLPSSYEIFISSFDKILERIKQKENIEPPKIVLNDKFGHCYIGFLTHLDLDNRVLVLYSKEDVITYIQIENIASIGLLNAKTKLHLLEINNKKVNAFDSKLEPAISLDEKSEMIEEAIKKNLGIKIKFIPPNIEMYDSVVIDNVLSLIDSTFDSLMEIADDEFGKNLVSKVDAIEFVNVDNNFLSLTKTNNRITLKYCLSKSLPNDYNSLIKNKLEKTL</sequence>
<name>A0A3G8LXY7_9GAMM</name>
<dbReference type="RefSeq" id="WP_124731114.1">
    <property type="nucleotide sequence ID" value="NZ_CP034015.1"/>
</dbReference>